<dbReference type="Pfam" id="PF00514">
    <property type="entry name" value="Arm"/>
    <property type="match status" value="3"/>
</dbReference>
<dbReference type="InterPro" id="IPR000225">
    <property type="entry name" value="Armadillo"/>
</dbReference>
<organism evidence="5 6">
    <name type="scientific">Brassica cretica</name>
    <name type="common">Mustard</name>
    <dbReference type="NCBI Taxonomy" id="69181"/>
    <lineage>
        <taxon>Eukaryota</taxon>
        <taxon>Viridiplantae</taxon>
        <taxon>Streptophyta</taxon>
        <taxon>Embryophyta</taxon>
        <taxon>Tracheophyta</taxon>
        <taxon>Spermatophyta</taxon>
        <taxon>Magnoliopsida</taxon>
        <taxon>eudicotyledons</taxon>
        <taxon>Gunneridae</taxon>
        <taxon>Pentapetalae</taxon>
        <taxon>rosids</taxon>
        <taxon>malvids</taxon>
        <taxon>Brassicales</taxon>
        <taxon>Brassicaceae</taxon>
        <taxon>Brassiceae</taxon>
        <taxon>Brassica</taxon>
    </lineage>
</organism>
<proteinExistence type="predicted"/>
<name>A0A8S9FNK5_BRACR</name>
<dbReference type="SMART" id="SM00185">
    <property type="entry name" value="ARM"/>
    <property type="match status" value="7"/>
</dbReference>
<gene>
    <name evidence="5" type="ORF">F2Q68_00022360</name>
</gene>
<dbReference type="Gene3D" id="3.80.10.10">
    <property type="entry name" value="Ribonuclease Inhibitor"/>
    <property type="match status" value="2"/>
</dbReference>
<dbReference type="SUPFAM" id="SSF52047">
    <property type="entry name" value="RNI-like"/>
    <property type="match status" value="1"/>
</dbReference>
<evidence type="ECO:0000256" key="2">
    <source>
        <dbReference type="PROSITE-ProRule" id="PRU00259"/>
    </source>
</evidence>
<dbReference type="InterPro" id="IPR016024">
    <property type="entry name" value="ARM-type_fold"/>
</dbReference>
<feature type="repeat" description="ARM" evidence="2">
    <location>
        <begin position="353"/>
        <end position="388"/>
    </location>
</feature>
<protein>
    <recommendedName>
        <fullName evidence="4">WPP domain-containing protein</fullName>
    </recommendedName>
</protein>
<feature type="region of interest" description="Disordered" evidence="3">
    <location>
        <begin position="981"/>
        <end position="1027"/>
    </location>
</feature>
<feature type="region of interest" description="Disordered" evidence="3">
    <location>
        <begin position="162"/>
        <end position="218"/>
    </location>
</feature>
<dbReference type="EMBL" id="QGKW02002228">
    <property type="protein sequence ID" value="KAF2535445.1"/>
    <property type="molecule type" value="Genomic_DNA"/>
</dbReference>
<dbReference type="PANTHER" id="PTHR46761:SF5">
    <property type="entry name" value="RAN GTPASE-ACTIVATING PROTEIN 2"/>
    <property type="match status" value="1"/>
</dbReference>
<feature type="repeat" description="ARM" evidence="2">
    <location>
        <begin position="395"/>
        <end position="437"/>
    </location>
</feature>
<dbReference type="AlphaFoldDB" id="A0A8S9FNK5"/>
<evidence type="ECO:0000313" key="5">
    <source>
        <dbReference type="EMBL" id="KAF2535445.1"/>
    </source>
</evidence>
<dbReference type="InterPro" id="IPR025265">
    <property type="entry name" value="WPP_dom"/>
</dbReference>
<feature type="compositionally biased region" description="Basic and acidic residues" evidence="3">
    <location>
        <begin position="201"/>
        <end position="218"/>
    </location>
</feature>
<reference evidence="5" key="1">
    <citation type="submission" date="2019-12" db="EMBL/GenBank/DDBJ databases">
        <title>Genome sequencing and annotation of Brassica cretica.</title>
        <authorList>
            <person name="Studholme D.J."/>
            <person name="Sarris P.F."/>
        </authorList>
    </citation>
    <scope>NUCLEOTIDE SEQUENCE</scope>
    <source>
        <strain evidence="5">PFS-001/15</strain>
        <tissue evidence="5">Leaf</tissue>
    </source>
</reference>
<sequence>MVVAETAEATMVFTTEGPRISFSADLSSSDSEGDYICINPENLLRGKEEQVKAGDFEFLSNTQTMLTAADELFSEGKLLPFWQAKHSEKLQNVTLKTKVVDVDEVEEEEEEDRRVKKEETVHNSTKEQENNNRGSWFLDDDPSPRPPNCTVLWKELLRLKKQRNTKTTNTTTKASSTKASSLSPSSSSSSTSSSSSSIGDAVKEESEKKGKKGLERTRSVTMRIRPMIHVPLVTTVCSAEDLVNVIVDGGAVPALMTHLQAPPYIDGDLAQKPFEHEVEKGSAFALGLLAIKPEYQKLIVDKGALPHLVNLLKRSKDGSTSRAVNSVIRRAADAITNLAHENSSIKTRVRLEGGIPPLVDLLEFSDSKVQRAAAGALRTLAFKNDDNKNQIVDCSALPTLILMLGSEDAAIHYEAVGVIGNLVHSSPNIKKEVLSAGALQPVIGLLSSCCPESQREAALLLGQFASTDSDCKVHIVQRGAVRPLIEMLQSPDVQLKEMSAFALGRLAQDSHNQAGIAHSGGLGPLLKLLDSRNGSLQHNAAFALYGLADNEDNVSDFIRVGGIQKLQDGEFIVQLYAKECSKMILEVLKKGPVCKAEQVSSASPCKETVFDISKDKRAFIEAEEAEELLKPLKEPGNVYTKICFSNRSFGLGAARVAEPILASLKDQLKVVDLSDFVAGRPEVEALEVMNIFSSALDGSVLSSLNLSDNALGEKGVRAFGTLLKSLSSLEELYLMNDGISKEAAQAVSELIPSTEKLRVLHFHNNMTGDEGAVAISEVVKRSPLLENFRCSSTRVGEGGGIALSEALENCTLMEKLDLRDNMFGTEAGVSLSKTLSRFEHLAEVYLSYLNLEDEGAIAIANALKDSAAPIEVLEMAGNDITVEAASAIAACVAAKQDLNKLNLSENELKDEGCVQIAKSVEEEHLKLQYIDMSNNYIRRAGARALAQVVIKKEGFKLLNIDGNIMSEEGIEEVKEILKKTPEVLGALDENDPDGEEEEDDEEDEEKEGEGNDELESKLKKLEVNEDD</sequence>
<feature type="domain" description="WPP" evidence="4">
    <location>
        <begin position="565"/>
        <end position="596"/>
    </location>
</feature>
<feature type="repeat" description="ARM" evidence="2">
    <location>
        <begin position="479"/>
        <end position="521"/>
    </location>
</feature>
<dbReference type="Gene3D" id="1.25.10.10">
    <property type="entry name" value="Leucine-rich Repeat Variant"/>
    <property type="match status" value="1"/>
</dbReference>
<dbReference type="PROSITE" id="PS50176">
    <property type="entry name" value="ARM_REPEAT"/>
    <property type="match status" value="5"/>
</dbReference>
<dbReference type="FunFam" id="3.80.10.10:FF:000883">
    <property type="entry name" value="RAN GTPase-activating protein 2"/>
    <property type="match status" value="1"/>
</dbReference>
<dbReference type="InterPro" id="IPR032675">
    <property type="entry name" value="LRR_dom_sf"/>
</dbReference>
<feature type="region of interest" description="Disordered" evidence="3">
    <location>
        <begin position="106"/>
        <end position="144"/>
    </location>
</feature>
<dbReference type="InterPro" id="IPR045203">
    <property type="entry name" value="RanGAP1/2"/>
</dbReference>
<feature type="compositionally biased region" description="Low complexity" evidence="3">
    <location>
        <begin position="165"/>
        <end position="197"/>
    </location>
</feature>
<dbReference type="GO" id="GO:0005096">
    <property type="term" value="F:GTPase activator activity"/>
    <property type="evidence" value="ECO:0007669"/>
    <property type="project" value="InterPro"/>
</dbReference>
<dbReference type="Pfam" id="PF13943">
    <property type="entry name" value="WPP"/>
    <property type="match status" value="1"/>
</dbReference>
<dbReference type="SMART" id="SM00368">
    <property type="entry name" value="LRR_RI"/>
    <property type="match status" value="10"/>
</dbReference>
<dbReference type="PANTHER" id="PTHR46761">
    <property type="entry name" value="RAN GTPASE-ACTIVATING PROTEIN 1"/>
    <property type="match status" value="1"/>
</dbReference>
<feature type="repeat" description="ARM" evidence="2">
    <location>
        <begin position="303"/>
        <end position="353"/>
    </location>
</feature>
<feature type="compositionally biased region" description="Acidic residues" evidence="3">
    <location>
        <begin position="988"/>
        <end position="1013"/>
    </location>
</feature>
<dbReference type="InterPro" id="IPR011989">
    <property type="entry name" value="ARM-like"/>
</dbReference>
<evidence type="ECO:0000313" key="6">
    <source>
        <dbReference type="Proteomes" id="UP000712281"/>
    </source>
</evidence>
<dbReference type="Pfam" id="PF13516">
    <property type="entry name" value="LRR_6"/>
    <property type="match status" value="2"/>
</dbReference>
<feature type="compositionally biased region" description="Basic and acidic residues" evidence="3">
    <location>
        <begin position="112"/>
        <end position="130"/>
    </location>
</feature>
<feature type="repeat" description="ARM" evidence="2">
    <location>
        <begin position="520"/>
        <end position="562"/>
    </location>
</feature>
<dbReference type="InterPro" id="IPR001611">
    <property type="entry name" value="Leu-rich_rpt"/>
</dbReference>
<feature type="compositionally biased region" description="Basic and acidic residues" evidence="3">
    <location>
        <begin position="1014"/>
        <end position="1027"/>
    </location>
</feature>
<comment type="caution">
    <text evidence="5">The sequence shown here is derived from an EMBL/GenBank/DDBJ whole genome shotgun (WGS) entry which is preliminary data.</text>
</comment>
<evidence type="ECO:0000256" key="1">
    <source>
        <dbReference type="ARBA" id="ARBA00022737"/>
    </source>
</evidence>
<dbReference type="SUPFAM" id="SSF48371">
    <property type="entry name" value="ARM repeat"/>
    <property type="match status" value="1"/>
</dbReference>
<dbReference type="Proteomes" id="UP000712281">
    <property type="component" value="Unassembled WGS sequence"/>
</dbReference>
<evidence type="ECO:0000256" key="3">
    <source>
        <dbReference type="SAM" id="MobiDB-lite"/>
    </source>
</evidence>
<accession>A0A8S9FNK5</accession>
<evidence type="ECO:0000259" key="4">
    <source>
        <dbReference type="Pfam" id="PF13943"/>
    </source>
</evidence>
<keyword evidence="1" id="KW-0677">Repeat</keyword>